<dbReference type="EMBL" id="FOYQ01000001">
    <property type="protein sequence ID" value="SFR36165.1"/>
    <property type="molecule type" value="Genomic_DNA"/>
</dbReference>
<name>A0A1I6G1U5_9FLAO</name>
<reference evidence="2 3" key="1">
    <citation type="submission" date="2016-10" db="EMBL/GenBank/DDBJ databases">
        <authorList>
            <person name="de Groot N.N."/>
        </authorList>
    </citation>
    <scope>NUCLEOTIDE SEQUENCE [LARGE SCALE GENOMIC DNA]</scope>
    <source>
        <strain evidence="2 3">DSM 21019</strain>
    </source>
</reference>
<evidence type="ECO:0008006" key="4">
    <source>
        <dbReference type="Google" id="ProtNLM"/>
    </source>
</evidence>
<feature type="signal peptide" evidence="1">
    <location>
        <begin position="1"/>
        <end position="27"/>
    </location>
</feature>
<gene>
    <name evidence="2" type="ORF">SAMN04490243_1099</name>
</gene>
<organism evidence="2 3">
    <name type="scientific">Robiginitalea myxolifaciens</name>
    <dbReference type="NCBI Taxonomy" id="400055"/>
    <lineage>
        <taxon>Bacteria</taxon>
        <taxon>Pseudomonadati</taxon>
        <taxon>Bacteroidota</taxon>
        <taxon>Flavobacteriia</taxon>
        <taxon>Flavobacteriales</taxon>
        <taxon>Flavobacteriaceae</taxon>
        <taxon>Robiginitalea</taxon>
    </lineage>
</organism>
<keyword evidence="1" id="KW-0732">Signal</keyword>
<sequence>MNFGIDHKSLALLAMILGLASCASQNALVQDPPFSVSEPQVVYWTAGRERGGSGMELSMRWNPHEPLAYGLDTLYFRGQALIPTIQDTETGMRLTVSAENPSRAKPDMIMDADSRKEVGNQPPMPLDSEVSIPFELKADEAILVYHRKSDGERFYYRISGIKEKPGRIPPSRQ</sequence>
<evidence type="ECO:0000256" key="1">
    <source>
        <dbReference type="SAM" id="SignalP"/>
    </source>
</evidence>
<dbReference type="STRING" id="400055.SAMN04490243_1099"/>
<keyword evidence="3" id="KW-1185">Reference proteome</keyword>
<dbReference type="OrthoDB" id="1364277at2"/>
<dbReference type="Proteomes" id="UP000199534">
    <property type="component" value="Unassembled WGS sequence"/>
</dbReference>
<feature type="chain" id="PRO_5011751263" description="Lipoprotein" evidence="1">
    <location>
        <begin position="28"/>
        <end position="173"/>
    </location>
</feature>
<evidence type="ECO:0000313" key="2">
    <source>
        <dbReference type="EMBL" id="SFR36165.1"/>
    </source>
</evidence>
<accession>A0A1I6G1U5</accession>
<proteinExistence type="predicted"/>
<protein>
    <recommendedName>
        <fullName evidence="4">Lipoprotein</fullName>
    </recommendedName>
</protein>
<dbReference type="AlphaFoldDB" id="A0A1I6G1U5"/>
<evidence type="ECO:0000313" key="3">
    <source>
        <dbReference type="Proteomes" id="UP000199534"/>
    </source>
</evidence>
<dbReference type="RefSeq" id="WP_092981290.1">
    <property type="nucleotide sequence ID" value="NZ_FOYQ01000001.1"/>
</dbReference>